<evidence type="ECO:0000313" key="1">
    <source>
        <dbReference type="EMBL" id="KAI8020559.1"/>
    </source>
</evidence>
<comment type="caution">
    <text evidence="1">The sequence shown here is derived from an EMBL/GenBank/DDBJ whole genome shotgun (WGS) entry which is preliminary data.</text>
</comment>
<proteinExistence type="predicted"/>
<sequence length="355" mass="38353">MAGFFSLGYGRGTNNNNNNNNNNQQGNNNNPPNEFSPESWFLYKNEDVSYKPFQLWQQPQPQPQPQPQHQHQHQQHTHSLQDLYSSAGGLAIGPSRRETNIAAADESPRSGLVMMMGGGGGGGGGNISCQDCGNQAKKGCEHMRCRTCCKSRGFECQTHVKSTWVPAAKRRERLQQLASLHQQQQQEEEEKEAQLVELHRENTKRLRENPSASSSLVCTTRLPTNASGLEVGNFPAEVNSPAVFRCVRVSSIDDADDQYAYQTAVNIGGHVFKGILYDQGPENQYMAGESSSGTGGGLNLIAAATATATSAVTTTAGGGSAAAGSPTVAFLDPFLYPPPLTTFMSGTQFFPHSRS</sequence>
<accession>A0ACC0I6M4</accession>
<organism evidence="1 2">
    <name type="scientific">Camellia lanceoleosa</name>
    <dbReference type="NCBI Taxonomy" id="1840588"/>
    <lineage>
        <taxon>Eukaryota</taxon>
        <taxon>Viridiplantae</taxon>
        <taxon>Streptophyta</taxon>
        <taxon>Embryophyta</taxon>
        <taxon>Tracheophyta</taxon>
        <taxon>Spermatophyta</taxon>
        <taxon>Magnoliopsida</taxon>
        <taxon>eudicotyledons</taxon>
        <taxon>Gunneridae</taxon>
        <taxon>Pentapetalae</taxon>
        <taxon>asterids</taxon>
        <taxon>Ericales</taxon>
        <taxon>Theaceae</taxon>
        <taxon>Camellia</taxon>
    </lineage>
</organism>
<keyword evidence="2" id="KW-1185">Reference proteome</keyword>
<name>A0ACC0I6M4_9ERIC</name>
<evidence type="ECO:0000313" key="2">
    <source>
        <dbReference type="Proteomes" id="UP001060215"/>
    </source>
</evidence>
<reference evidence="1 2" key="1">
    <citation type="journal article" date="2022" name="Plant J.">
        <title>Chromosome-level genome of Camellia lanceoleosa provides a valuable resource for understanding genome evolution and self-incompatibility.</title>
        <authorList>
            <person name="Gong W."/>
            <person name="Xiao S."/>
            <person name="Wang L."/>
            <person name="Liao Z."/>
            <person name="Chang Y."/>
            <person name="Mo W."/>
            <person name="Hu G."/>
            <person name="Li W."/>
            <person name="Zhao G."/>
            <person name="Zhu H."/>
            <person name="Hu X."/>
            <person name="Ji K."/>
            <person name="Xiang X."/>
            <person name="Song Q."/>
            <person name="Yuan D."/>
            <person name="Jin S."/>
            <person name="Zhang L."/>
        </authorList>
    </citation>
    <scope>NUCLEOTIDE SEQUENCE [LARGE SCALE GENOMIC DNA]</scope>
    <source>
        <strain evidence="1">SQ_2022a</strain>
    </source>
</reference>
<gene>
    <name evidence="1" type="ORF">LOK49_LG04G01185</name>
</gene>
<dbReference type="EMBL" id="CM045759">
    <property type="protein sequence ID" value="KAI8020559.1"/>
    <property type="molecule type" value="Genomic_DNA"/>
</dbReference>
<protein>
    <submittedName>
        <fullName evidence="1">Protein EXPRESSION OF TERPENOIDS 1</fullName>
    </submittedName>
</protein>
<dbReference type="Proteomes" id="UP001060215">
    <property type="component" value="Chromosome 2"/>
</dbReference>